<dbReference type="PANTHER" id="PTHR35936:SF19">
    <property type="entry name" value="AMINO-ACID-BINDING PROTEIN YXEM-RELATED"/>
    <property type="match status" value="1"/>
</dbReference>
<dbReference type="SMART" id="SM00062">
    <property type="entry name" value="PBPb"/>
    <property type="match status" value="1"/>
</dbReference>
<proteinExistence type="predicted"/>
<dbReference type="EMBL" id="LAZR01000657">
    <property type="protein sequence ID" value="KKN61458.1"/>
    <property type="molecule type" value="Genomic_DNA"/>
</dbReference>
<comment type="caution">
    <text evidence="3">The sequence shown here is derived from an EMBL/GenBank/DDBJ whole genome shotgun (WGS) entry which is preliminary data.</text>
</comment>
<dbReference type="InterPro" id="IPR001638">
    <property type="entry name" value="Solute-binding_3/MltF_N"/>
</dbReference>
<dbReference type="PANTHER" id="PTHR35936">
    <property type="entry name" value="MEMBRANE-BOUND LYTIC MUREIN TRANSGLYCOSYLASE F"/>
    <property type="match status" value="1"/>
</dbReference>
<organism evidence="3">
    <name type="scientific">marine sediment metagenome</name>
    <dbReference type="NCBI Taxonomy" id="412755"/>
    <lineage>
        <taxon>unclassified sequences</taxon>
        <taxon>metagenomes</taxon>
        <taxon>ecological metagenomes</taxon>
    </lineage>
</organism>
<gene>
    <name evidence="3" type="ORF">LCGC14_0521620</name>
</gene>
<dbReference type="Gene3D" id="3.40.190.10">
    <property type="entry name" value="Periplasmic binding protein-like II"/>
    <property type="match status" value="2"/>
</dbReference>
<evidence type="ECO:0000313" key="3">
    <source>
        <dbReference type="EMBL" id="KKN61458.1"/>
    </source>
</evidence>
<sequence length="254" mass="28926">MNTNLRSVMKTLFLAFTTLLFTQFNALACTKTLVMGTNETNWPPYLVKQGETFLGAEVDAADAIFKDSKFCIKWTYFPSFSRVQAELKNGRVDITYAASYTEQRAQYAHFSLPYRDEVMRLYKHKDSPDVTSLAELFSKKFTAGINRGSFFGNELEQLKTKYPTQVVLTAQANNRFSMLDKKRIDYVIEDSAVAQYFVKKHPSITQVKSITPINVNNVHFMLSKESLTLDDVATVNQLIIKNAAAIKLIYQPVH</sequence>
<dbReference type="Pfam" id="PF00497">
    <property type="entry name" value="SBP_bac_3"/>
    <property type="match status" value="1"/>
</dbReference>
<dbReference type="AlphaFoldDB" id="A0A0F9V6G3"/>
<dbReference type="SUPFAM" id="SSF53850">
    <property type="entry name" value="Periplasmic binding protein-like II"/>
    <property type="match status" value="1"/>
</dbReference>
<reference evidence="3" key="1">
    <citation type="journal article" date="2015" name="Nature">
        <title>Complex archaea that bridge the gap between prokaryotes and eukaryotes.</title>
        <authorList>
            <person name="Spang A."/>
            <person name="Saw J.H."/>
            <person name="Jorgensen S.L."/>
            <person name="Zaremba-Niedzwiedzka K."/>
            <person name="Martijn J."/>
            <person name="Lind A.E."/>
            <person name="van Eijk R."/>
            <person name="Schleper C."/>
            <person name="Guy L."/>
            <person name="Ettema T.J."/>
        </authorList>
    </citation>
    <scope>NUCLEOTIDE SEQUENCE</scope>
</reference>
<feature type="domain" description="Solute-binding protein family 3/N-terminal" evidence="2">
    <location>
        <begin position="32"/>
        <end position="252"/>
    </location>
</feature>
<accession>A0A0F9V6G3</accession>
<name>A0A0F9V6G3_9ZZZZ</name>
<evidence type="ECO:0000256" key="1">
    <source>
        <dbReference type="ARBA" id="ARBA00022729"/>
    </source>
</evidence>
<evidence type="ECO:0000259" key="2">
    <source>
        <dbReference type="SMART" id="SM00062"/>
    </source>
</evidence>
<protein>
    <recommendedName>
        <fullName evidence="2">Solute-binding protein family 3/N-terminal domain-containing protein</fullName>
    </recommendedName>
</protein>
<keyword evidence="1" id="KW-0732">Signal</keyword>